<dbReference type="Proteomes" id="UP000814033">
    <property type="component" value="Unassembled WGS sequence"/>
</dbReference>
<keyword evidence="2" id="KW-1185">Reference proteome</keyword>
<reference evidence="1" key="1">
    <citation type="submission" date="2021-02" db="EMBL/GenBank/DDBJ databases">
        <authorList>
            <consortium name="DOE Joint Genome Institute"/>
            <person name="Ahrendt S."/>
            <person name="Looney B.P."/>
            <person name="Miyauchi S."/>
            <person name="Morin E."/>
            <person name="Drula E."/>
            <person name="Courty P.E."/>
            <person name="Chicoki N."/>
            <person name="Fauchery L."/>
            <person name="Kohler A."/>
            <person name="Kuo A."/>
            <person name="Labutti K."/>
            <person name="Pangilinan J."/>
            <person name="Lipzen A."/>
            <person name="Riley R."/>
            <person name="Andreopoulos W."/>
            <person name="He G."/>
            <person name="Johnson J."/>
            <person name="Barry K.W."/>
            <person name="Grigoriev I.V."/>
            <person name="Nagy L."/>
            <person name="Hibbett D."/>
            <person name="Henrissat B."/>
            <person name="Matheny P.B."/>
            <person name="Labbe J."/>
            <person name="Martin F."/>
        </authorList>
    </citation>
    <scope>NUCLEOTIDE SEQUENCE</scope>
    <source>
        <strain evidence="1">FP105234-sp</strain>
    </source>
</reference>
<comment type="caution">
    <text evidence="1">The sequence shown here is derived from an EMBL/GenBank/DDBJ whole genome shotgun (WGS) entry which is preliminary data.</text>
</comment>
<gene>
    <name evidence="1" type="ORF">FA95DRAFT_1675483</name>
</gene>
<dbReference type="EMBL" id="MU275848">
    <property type="protein sequence ID" value="KAI0051938.1"/>
    <property type="molecule type" value="Genomic_DNA"/>
</dbReference>
<accession>A0ACB8S803</accession>
<reference evidence="1" key="2">
    <citation type="journal article" date="2022" name="New Phytol.">
        <title>Evolutionary transition to the ectomycorrhizal habit in the genomes of a hyperdiverse lineage of mushroom-forming fungi.</title>
        <authorList>
            <person name="Looney B."/>
            <person name="Miyauchi S."/>
            <person name="Morin E."/>
            <person name="Drula E."/>
            <person name="Courty P.E."/>
            <person name="Kohler A."/>
            <person name="Kuo A."/>
            <person name="LaButti K."/>
            <person name="Pangilinan J."/>
            <person name="Lipzen A."/>
            <person name="Riley R."/>
            <person name="Andreopoulos W."/>
            <person name="He G."/>
            <person name="Johnson J."/>
            <person name="Nolan M."/>
            <person name="Tritt A."/>
            <person name="Barry K.W."/>
            <person name="Grigoriev I.V."/>
            <person name="Nagy L.G."/>
            <person name="Hibbett D."/>
            <person name="Henrissat B."/>
            <person name="Matheny P.B."/>
            <person name="Labbe J."/>
            <person name="Martin F.M."/>
        </authorList>
    </citation>
    <scope>NUCLEOTIDE SEQUENCE</scope>
    <source>
        <strain evidence="1">FP105234-sp</strain>
    </source>
</reference>
<protein>
    <submittedName>
        <fullName evidence="1">Uncharacterized protein</fullName>
    </submittedName>
</protein>
<proteinExistence type="predicted"/>
<evidence type="ECO:0000313" key="2">
    <source>
        <dbReference type="Proteomes" id="UP000814033"/>
    </source>
</evidence>
<name>A0ACB8S803_9AGAM</name>
<evidence type="ECO:0000313" key="1">
    <source>
        <dbReference type="EMBL" id="KAI0051938.1"/>
    </source>
</evidence>
<sequence>MSPTVTHAPTLDPCNAHTHPVRSPSHIGSFYFNFAPTATPLRSCLGEGNGHQHAPLTTRFRLCVLHQFPNVCNTLCMPQHTHLSDSCAFVHPRGCAFCDGNCLRSTMRRHVNPSNSELKGYRVTPEAERSKGGTGSVSGETLRAEQRIHAATTRICAIDSRIRPTADSAHTASPLVPRLLSHTDPPPLLPPEAMAQLPQSEQKCGSNLRHFIAIA</sequence>
<organism evidence="1 2">
    <name type="scientific">Auriscalpium vulgare</name>
    <dbReference type="NCBI Taxonomy" id="40419"/>
    <lineage>
        <taxon>Eukaryota</taxon>
        <taxon>Fungi</taxon>
        <taxon>Dikarya</taxon>
        <taxon>Basidiomycota</taxon>
        <taxon>Agaricomycotina</taxon>
        <taxon>Agaricomycetes</taxon>
        <taxon>Russulales</taxon>
        <taxon>Auriscalpiaceae</taxon>
        <taxon>Auriscalpium</taxon>
    </lineage>
</organism>